<dbReference type="PANTHER" id="PTHR35174:SF3">
    <property type="entry name" value="BLL7171 PROTEIN"/>
    <property type="match status" value="1"/>
</dbReference>
<evidence type="ECO:0000256" key="1">
    <source>
        <dbReference type="ARBA" id="ARBA00007689"/>
    </source>
</evidence>
<dbReference type="AlphaFoldDB" id="A0A939DIG0"/>
<comment type="caution">
    <text evidence="3">The sequence shown here is derived from an EMBL/GenBank/DDBJ whole genome shotgun (WGS) entry which is preliminary data.</text>
</comment>
<accession>A0A939DIG0</accession>
<dbReference type="RefSeq" id="WP_206562205.1">
    <property type="nucleotide sequence ID" value="NZ_JAFKCZ010000018.1"/>
</dbReference>
<feature type="domain" description="YCII-related" evidence="2">
    <location>
        <begin position="1"/>
        <end position="114"/>
    </location>
</feature>
<proteinExistence type="inferred from homology"/>
<comment type="similarity">
    <text evidence="1">Belongs to the YciI family.</text>
</comment>
<evidence type="ECO:0000313" key="4">
    <source>
        <dbReference type="Proteomes" id="UP000664303"/>
    </source>
</evidence>
<dbReference type="Proteomes" id="UP000664303">
    <property type="component" value="Unassembled WGS sequence"/>
</dbReference>
<sequence length="122" mass="13579">MKYLCLAYEQEQTLTALTEDEWLELRRETLDYVAGLEQRGKLLLTNALQSATRAHTVKVRKGTPAVTDGPFAETKEQIGGFFLIDVASEAEALEIAAGWPSARLGTIEVRPVEEALRPEGRY</sequence>
<protein>
    <submittedName>
        <fullName evidence="3">YciI family protein</fullName>
    </submittedName>
</protein>
<gene>
    <name evidence="3" type="ORF">JYP50_19295</name>
</gene>
<keyword evidence="4" id="KW-1185">Reference proteome</keyword>
<reference evidence="3" key="1">
    <citation type="submission" date="2021-02" db="EMBL/GenBank/DDBJ databases">
        <title>PHA producing bacteria isolated from coastal sediment in Guangdong, Shenzhen.</title>
        <authorList>
            <person name="Zheng W."/>
            <person name="Yu S."/>
            <person name="Huang Y."/>
        </authorList>
    </citation>
    <scope>NUCLEOTIDE SEQUENCE</scope>
    <source>
        <strain evidence="3">TN14-10</strain>
    </source>
</reference>
<evidence type="ECO:0000259" key="2">
    <source>
        <dbReference type="Pfam" id="PF03795"/>
    </source>
</evidence>
<name>A0A939DIG0_9GAMM</name>
<organism evidence="3 4">
    <name type="scientific">Parahaliea mediterranea</name>
    <dbReference type="NCBI Taxonomy" id="651086"/>
    <lineage>
        <taxon>Bacteria</taxon>
        <taxon>Pseudomonadati</taxon>
        <taxon>Pseudomonadota</taxon>
        <taxon>Gammaproteobacteria</taxon>
        <taxon>Cellvibrionales</taxon>
        <taxon>Halieaceae</taxon>
        <taxon>Parahaliea</taxon>
    </lineage>
</organism>
<dbReference type="InterPro" id="IPR011008">
    <property type="entry name" value="Dimeric_a/b-barrel"/>
</dbReference>
<dbReference type="Gene3D" id="3.30.70.1060">
    <property type="entry name" value="Dimeric alpha+beta barrel"/>
    <property type="match status" value="1"/>
</dbReference>
<dbReference type="PANTHER" id="PTHR35174">
    <property type="entry name" value="BLL7171 PROTEIN-RELATED"/>
    <property type="match status" value="1"/>
</dbReference>
<dbReference type="EMBL" id="JAFKCZ010000018">
    <property type="protein sequence ID" value="MBN7798756.1"/>
    <property type="molecule type" value="Genomic_DNA"/>
</dbReference>
<dbReference type="Pfam" id="PF03795">
    <property type="entry name" value="YCII"/>
    <property type="match status" value="1"/>
</dbReference>
<dbReference type="InterPro" id="IPR005545">
    <property type="entry name" value="YCII"/>
</dbReference>
<evidence type="ECO:0000313" key="3">
    <source>
        <dbReference type="EMBL" id="MBN7798756.1"/>
    </source>
</evidence>
<dbReference type="SUPFAM" id="SSF54909">
    <property type="entry name" value="Dimeric alpha+beta barrel"/>
    <property type="match status" value="1"/>
</dbReference>